<feature type="compositionally biased region" description="Polar residues" evidence="4">
    <location>
        <begin position="432"/>
        <end position="448"/>
    </location>
</feature>
<dbReference type="PANTHER" id="PTHR32054">
    <property type="entry name" value="HEAVY CHAIN, PUTATIVE, EXPRESSED-RELATED-RELATED"/>
    <property type="match status" value="1"/>
</dbReference>
<feature type="region of interest" description="Disordered" evidence="4">
    <location>
        <begin position="513"/>
        <end position="532"/>
    </location>
</feature>
<evidence type="ECO:0000256" key="1">
    <source>
        <dbReference type="ARBA" id="ARBA00005485"/>
    </source>
</evidence>
<organism evidence="5 6">
    <name type="scientific">Zostera marina</name>
    <name type="common">Eelgrass</name>
    <dbReference type="NCBI Taxonomy" id="29655"/>
    <lineage>
        <taxon>Eukaryota</taxon>
        <taxon>Viridiplantae</taxon>
        <taxon>Streptophyta</taxon>
        <taxon>Embryophyta</taxon>
        <taxon>Tracheophyta</taxon>
        <taxon>Spermatophyta</taxon>
        <taxon>Magnoliopsida</taxon>
        <taxon>Liliopsida</taxon>
        <taxon>Zosteraceae</taxon>
        <taxon>Zostera</taxon>
    </lineage>
</organism>
<feature type="region of interest" description="Disordered" evidence="4">
    <location>
        <begin position="423"/>
        <end position="448"/>
    </location>
</feature>
<feature type="compositionally biased region" description="Basic and acidic residues" evidence="4">
    <location>
        <begin position="1225"/>
        <end position="1250"/>
    </location>
</feature>
<gene>
    <name evidence="5" type="ORF">ZOSMA_82G00820</name>
</gene>
<feature type="coiled-coil region" evidence="3">
    <location>
        <begin position="983"/>
        <end position="1108"/>
    </location>
</feature>
<feature type="region of interest" description="Disordered" evidence="4">
    <location>
        <begin position="588"/>
        <end position="678"/>
    </location>
</feature>
<feature type="compositionally biased region" description="Basic and acidic residues" evidence="4">
    <location>
        <begin position="648"/>
        <end position="674"/>
    </location>
</feature>
<protein>
    <recommendedName>
        <fullName evidence="7">Protein WEAK CHLOROPLAST MOVEMENT UNDER BLUE LIGHT 1</fullName>
    </recommendedName>
</protein>
<feature type="compositionally biased region" description="Basic and acidic residues" evidence="4">
    <location>
        <begin position="362"/>
        <end position="377"/>
    </location>
</feature>
<feature type="compositionally biased region" description="Polar residues" evidence="4">
    <location>
        <begin position="1255"/>
        <end position="1266"/>
    </location>
</feature>
<feature type="region of interest" description="Disordered" evidence="4">
    <location>
        <begin position="37"/>
        <end position="75"/>
    </location>
</feature>
<feature type="region of interest" description="Disordered" evidence="4">
    <location>
        <begin position="1225"/>
        <end position="1322"/>
    </location>
</feature>
<evidence type="ECO:0000256" key="2">
    <source>
        <dbReference type="ARBA" id="ARBA00023054"/>
    </source>
</evidence>
<comment type="similarity">
    <text evidence="1">Belongs to the WEB family.</text>
</comment>
<dbReference type="Pfam" id="PF05701">
    <property type="entry name" value="WEMBL"/>
    <property type="match status" value="1"/>
</dbReference>
<proteinExistence type="inferred from homology"/>
<feature type="coiled-coil region" evidence="3">
    <location>
        <begin position="900"/>
        <end position="958"/>
    </location>
</feature>
<dbReference type="GO" id="GO:0009904">
    <property type="term" value="P:chloroplast accumulation movement"/>
    <property type="evidence" value="ECO:0000318"/>
    <property type="project" value="GO_Central"/>
</dbReference>
<feature type="compositionally biased region" description="Polar residues" evidence="4">
    <location>
        <begin position="379"/>
        <end position="391"/>
    </location>
</feature>
<evidence type="ECO:0000256" key="3">
    <source>
        <dbReference type="SAM" id="Coils"/>
    </source>
</evidence>
<name>A0A0K9NLY1_ZOSMR</name>
<feature type="compositionally biased region" description="Basic and acidic residues" evidence="4">
    <location>
        <begin position="197"/>
        <end position="215"/>
    </location>
</feature>
<feature type="compositionally biased region" description="Polar residues" evidence="4">
    <location>
        <begin position="634"/>
        <end position="647"/>
    </location>
</feature>
<dbReference type="GO" id="GO:0009903">
    <property type="term" value="P:chloroplast avoidance movement"/>
    <property type="evidence" value="ECO:0000318"/>
    <property type="project" value="GO_Central"/>
</dbReference>
<feature type="compositionally biased region" description="Basic and acidic residues" evidence="4">
    <location>
        <begin position="1304"/>
        <end position="1313"/>
    </location>
</feature>
<evidence type="ECO:0000313" key="6">
    <source>
        <dbReference type="Proteomes" id="UP000036987"/>
    </source>
</evidence>
<accession>A0A0K9NLY1</accession>
<feature type="compositionally biased region" description="Polar residues" evidence="4">
    <location>
        <begin position="104"/>
        <end position="132"/>
    </location>
</feature>
<keyword evidence="6" id="KW-1185">Reference proteome</keyword>
<feature type="compositionally biased region" description="Low complexity" evidence="4">
    <location>
        <begin position="609"/>
        <end position="621"/>
    </location>
</feature>
<comment type="caution">
    <text evidence="5">The sequence shown here is derived from an EMBL/GenBank/DDBJ whole genome shotgun (WGS) entry which is preliminary data.</text>
</comment>
<reference evidence="6" key="1">
    <citation type="journal article" date="2016" name="Nature">
        <title>The genome of the seagrass Zostera marina reveals angiosperm adaptation to the sea.</title>
        <authorList>
            <person name="Olsen J.L."/>
            <person name="Rouze P."/>
            <person name="Verhelst B."/>
            <person name="Lin Y.-C."/>
            <person name="Bayer T."/>
            <person name="Collen J."/>
            <person name="Dattolo E."/>
            <person name="De Paoli E."/>
            <person name="Dittami S."/>
            <person name="Maumus F."/>
            <person name="Michel G."/>
            <person name="Kersting A."/>
            <person name="Lauritano C."/>
            <person name="Lohaus R."/>
            <person name="Toepel M."/>
            <person name="Tonon T."/>
            <person name="Vanneste K."/>
            <person name="Amirebrahimi M."/>
            <person name="Brakel J."/>
            <person name="Bostroem C."/>
            <person name="Chovatia M."/>
            <person name="Grimwood J."/>
            <person name="Jenkins J.W."/>
            <person name="Jueterbock A."/>
            <person name="Mraz A."/>
            <person name="Stam W.T."/>
            <person name="Tice H."/>
            <person name="Bornberg-Bauer E."/>
            <person name="Green P.J."/>
            <person name="Pearson G.A."/>
            <person name="Procaccini G."/>
            <person name="Duarte C.M."/>
            <person name="Schmutz J."/>
            <person name="Reusch T.B.H."/>
            <person name="Van de Peer Y."/>
        </authorList>
    </citation>
    <scope>NUCLEOTIDE SEQUENCE [LARGE SCALE GENOMIC DNA]</scope>
    <source>
        <strain evidence="6">cv. Finnish</strain>
    </source>
</reference>
<dbReference type="EMBL" id="LFYR01002027">
    <property type="protein sequence ID" value="KMZ57766.1"/>
    <property type="molecule type" value="Genomic_DNA"/>
</dbReference>
<evidence type="ECO:0000313" key="5">
    <source>
        <dbReference type="EMBL" id="KMZ57766.1"/>
    </source>
</evidence>
<evidence type="ECO:0008006" key="7">
    <source>
        <dbReference type="Google" id="ProtNLM"/>
    </source>
</evidence>
<feature type="region of interest" description="Disordered" evidence="4">
    <location>
        <begin position="361"/>
        <end position="391"/>
    </location>
</feature>
<dbReference type="GO" id="GO:0005829">
    <property type="term" value="C:cytosol"/>
    <property type="evidence" value="ECO:0000318"/>
    <property type="project" value="GO_Central"/>
</dbReference>
<dbReference type="STRING" id="29655.A0A0K9NLY1"/>
<dbReference type="PANTHER" id="PTHR32054:SF31">
    <property type="entry name" value="PROTEIN WEAK CHLOROPLAST MOVEMENT UNDER BLUE LIGHT 1"/>
    <property type="match status" value="1"/>
</dbReference>
<evidence type="ECO:0000256" key="4">
    <source>
        <dbReference type="SAM" id="MobiDB-lite"/>
    </source>
</evidence>
<feature type="compositionally biased region" description="Polar residues" evidence="4">
    <location>
        <begin position="270"/>
        <end position="290"/>
    </location>
</feature>
<dbReference type="Proteomes" id="UP000036987">
    <property type="component" value="Unassembled WGS sequence"/>
</dbReference>
<feature type="compositionally biased region" description="Polar residues" evidence="4">
    <location>
        <begin position="217"/>
        <end position="238"/>
    </location>
</feature>
<feature type="region of interest" description="Disordered" evidence="4">
    <location>
        <begin position="95"/>
        <end position="342"/>
    </location>
</feature>
<sequence length="1336" mass="146406">MEEVKDDKSISIGSSPQEFELLNKEIPITSVIYEANKQKSTESENSTIPVVQDINAGLSSDPSVLQENPNATDNERITSVQLNASSEIVNDAPLLLSSDRNIEESSPTKAVESTTSDEQSISLKDSNKTSSVVEGIVKDSSQPLSSDEFEEGSSRKAVESAHSNEHLMSNSPDDSNKIDSSVEGILKDASQPLPSNELDHSQIEDKEEGASRKVVESPNSNEYFMSISPDDSSNTGSSVEGIAKNASQPLPSDDFDHSQIEVGASKKSVESSCSDEQLISISPNDSNKTGSRVDVESIVKDASQLLPSDEFDHNQIEGSSTKKAVESATSNEQLMSISPEDSNQTGLIVEGIVKDASLPSDELDHSQVEKVPSKKAVDFSNSDEQVMSISTEDSIKTDSVVEGFVKDTSQPFTSDIFDPIQIKERSPKKTVESGSSNEHVMSISTEDSNQTGLIIEGIKDASLASDELDHCQVEDSSSKKAVESANSNEQLMSISTNDPNKTGSIVQGIVKDASRSLPSDEPGHSQIEDGLSKKVVKSADSDERLISIFPEDSDKTGSIDEGIVISSSELKDVKVSDSVNISVEDLNKTEITSGGLDMPPSHLKDKESSNSNSNIGNGASGVDLDVRNNDHGNIINNIESIDNTRPSLRSDKSWVEEEGTKKDVSSDKSSREINRANQKRGIVDTAAPFESVKDVVCKFGGITDWKAHRSQTKERQRRIQLELEKVLEEIPQYKKQADDAEDEKARVLDELESVKRIIEELKLSLEKAETEEAQAKQDSELAQLRIKEMEQGIASESSVAAKEQLNVAKSRHAAAVAELESVKKELKNIQEGYGSLVNERDIAIKQAEEAISASKDVEKTVEDLTMELITAREALESAHAAHMEAEEHRIGATLARDNDSLNWQKELKQAEGEVQLLNEKLLSVKDLQLKLDASSDLLNDLKSELAAYMEAKLKQESESLLENNFEIETVEAQKSHASRQEEVASTKKELEEVRGNVEKVKEELDILKKSAASLKSEIETENTALATMRQREGMASITVSSLESELNKTKREIELVQIKEKDVREKMVELPKVLQQAAQESDEAKSLAQSVQEEFKFAKEEAEQARGSKRTMISRLNAALKETEASRASERLAKAAIKALQESEQASEMGGLEGGSHAKVTLSLEEYYALSKEAHDAEERAGESVAAAFSQIEAAKESETRSLEELELAKKELAEKKEELELAVEKKEKANEGKLAVEQELRSWRAENERRRKSNSSTASQASVNVPRSPLRNFSEKGETKTGEESPRHNRYSTSSSPGMHTPTENHHPEEKVKKKKSLFPRIVTLLARKKASGSS</sequence>
<feature type="compositionally biased region" description="Polar residues" evidence="4">
    <location>
        <begin position="316"/>
        <end position="342"/>
    </location>
</feature>
<feature type="compositionally biased region" description="Basic and acidic residues" evidence="4">
    <location>
        <begin position="1274"/>
        <end position="1288"/>
    </location>
</feature>
<keyword evidence="2 3" id="KW-0175">Coiled coil</keyword>
<feature type="compositionally biased region" description="Basic and acidic residues" evidence="4">
    <location>
        <begin position="152"/>
        <end position="165"/>
    </location>
</feature>
<dbReference type="InterPro" id="IPR008545">
    <property type="entry name" value="Web"/>
</dbReference>
<dbReference type="OrthoDB" id="1931671at2759"/>
<feature type="compositionally biased region" description="Basic and acidic residues" evidence="4">
    <location>
        <begin position="521"/>
        <end position="532"/>
    </location>
</feature>
<feature type="coiled-coil region" evidence="3">
    <location>
        <begin position="709"/>
        <end position="867"/>
    </location>
</feature>
<feature type="compositionally biased region" description="Polar residues" evidence="4">
    <location>
        <begin position="57"/>
        <end position="75"/>
    </location>
</feature>